<reference evidence="2" key="1">
    <citation type="submission" date="2013-10" db="EMBL/GenBank/DDBJ databases">
        <title>Genomic analysis of the causative agents of coccidiosis in chickens.</title>
        <authorList>
            <person name="Reid A.J."/>
            <person name="Blake D."/>
            <person name="Billington K."/>
            <person name="Browne H."/>
            <person name="Dunn M."/>
            <person name="Hung S."/>
            <person name="Kawahara F."/>
            <person name="Miranda-Saavedra D."/>
            <person name="Mourier T."/>
            <person name="Nagra H."/>
            <person name="Otto T.D."/>
            <person name="Rawlings N."/>
            <person name="Sanchez A."/>
            <person name="Sanders M."/>
            <person name="Subramaniam C."/>
            <person name="Tay Y."/>
            <person name="Dear P."/>
            <person name="Doerig C."/>
            <person name="Gruber A."/>
            <person name="Parkinson J."/>
            <person name="Shirley M."/>
            <person name="Wan K.L."/>
            <person name="Berriman M."/>
            <person name="Tomley F."/>
            <person name="Pain A."/>
        </authorList>
    </citation>
    <scope>NUCLEOTIDE SEQUENCE [LARGE SCALE GENOMIC DNA]</scope>
    <source>
        <strain evidence="2">Weybridge</strain>
    </source>
</reference>
<dbReference type="VEuPathDB" id="ToxoDB:EMWEY_00001480"/>
<dbReference type="Proteomes" id="UP000030763">
    <property type="component" value="Unassembled WGS sequence"/>
</dbReference>
<dbReference type="OrthoDB" id="348142at2759"/>
<feature type="region of interest" description="Disordered" evidence="1">
    <location>
        <begin position="332"/>
        <end position="352"/>
    </location>
</feature>
<organism evidence="2 3">
    <name type="scientific">Eimeria maxima</name>
    <name type="common">Coccidian parasite</name>
    <dbReference type="NCBI Taxonomy" id="5804"/>
    <lineage>
        <taxon>Eukaryota</taxon>
        <taxon>Sar</taxon>
        <taxon>Alveolata</taxon>
        <taxon>Apicomplexa</taxon>
        <taxon>Conoidasida</taxon>
        <taxon>Coccidia</taxon>
        <taxon>Eucoccidiorida</taxon>
        <taxon>Eimeriorina</taxon>
        <taxon>Eimeriidae</taxon>
        <taxon>Eimeria</taxon>
    </lineage>
</organism>
<reference evidence="2" key="2">
    <citation type="submission" date="2013-10" db="EMBL/GenBank/DDBJ databases">
        <authorList>
            <person name="Aslett M."/>
        </authorList>
    </citation>
    <scope>NUCLEOTIDE SEQUENCE [LARGE SCALE GENOMIC DNA]</scope>
    <source>
        <strain evidence="2">Weybridge</strain>
    </source>
</reference>
<dbReference type="OMA" id="HECQHAY"/>
<evidence type="ECO:0000313" key="3">
    <source>
        <dbReference type="Proteomes" id="UP000030763"/>
    </source>
</evidence>
<proteinExistence type="predicted"/>
<evidence type="ECO:0000313" key="2">
    <source>
        <dbReference type="EMBL" id="CDJ61459.1"/>
    </source>
</evidence>
<gene>
    <name evidence="2" type="ORF">EMWEY_00001480</name>
</gene>
<name>U6MG62_EIMMA</name>
<dbReference type="GeneID" id="25334134"/>
<accession>U6MG62</accession>
<dbReference type="RefSeq" id="XP_013338109.1">
    <property type="nucleotide sequence ID" value="XM_013482655.1"/>
</dbReference>
<evidence type="ECO:0000256" key="1">
    <source>
        <dbReference type="SAM" id="MobiDB-lite"/>
    </source>
</evidence>
<dbReference type="EMBL" id="HG722088">
    <property type="protein sequence ID" value="CDJ61459.1"/>
    <property type="molecule type" value="Genomic_DNA"/>
</dbReference>
<feature type="non-terminal residue" evidence="2">
    <location>
        <position position="1"/>
    </location>
</feature>
<dbReference type="AlphaFoldDB" id="U6MG62"/>
<protein>
    <submittedName>
        <fullName evidence="2">Uncharacterized protein</fullName>
    </submittedName>
</protein>
<keyword evidence="3" id="KW-1185">Reference proteome</keyword>
<sequence>GAEEALVEAGREDVAVQLLVRKAKWAAAARLCGRHAPHLLPQVLQQLQLQQQQHKQFKSLQELCEFCHALEQAKAVEEAVDFCLAITDVPPADPQNLRDFWLHAVKLAKGLGGSRHAALAGRVAGELQQMGDTKAAGEVLLSAGRTKEALQRSLFASFWFLLCSTTAADVEASQQVHECQHAYMHMNALQCYIAAEDWATAKRLAACLGEDAETAVSLKQRLLLQEKGDITGLLQAGHTDAALLLLADNNEWTKCLQVAAEKESPLFLQLLSRRVHALLETASAAEAAEVLISAMKNSNSNISSSTCRTTSRTENMLSLCMSIASALEVHQQKQQQSSSSCGPPSDSSAAASRPSSLIKRMYLMDRDKPPSFSSVSGASALPAKSHQVAAPATAAAASARNFSEGPLAEAQKQLVRVHLEEVISNCEGQPELTEIAAKAALSVLR</sequence>